<gene>
    <name evidence="20" type="ORF">RN001_014255</name>
</gene>
<evidence type="ECO:0000256" key="15">
    <source>
        <dbReference type="ARBA" id="ARBA00082029"/>
    </source>
</evidence>
<dbReference type="Pfam" id="PF02932">
    <property type="entry name" value="Neur_chan_memb"/>
    <property type="match status" value="1"/>
</dbReference>
<evidence type="ECO:0000256" key="16">
    <source>
        <dbReference type="RuleBase" id="RU000687"/>
    </source>
</evidence>
<organism evidence="20 21">
    <name type="scientific">Aquatica leii</name>
    <dbReference type="NCBI Taxonomy" id="1421715"/>
    <lineage>
        <taxon>Eukaryota</taxon>
        <taxon>Metazoa</taxon>
        <taxon>Ecdysozoa</taxon>
        <taxon>Arthropoda</taxon>
        <taxon>Hexapoda</taxon>
        <taxon>Insecta</taxon>
        <taxon>Pterygota</taxon>
        <taxon>Neoptera</taxon>
        <taxon>Endopterygota</taxon>
        <taxon>Coleoptera</taxon>
        <taxon>Polyphaga</taxon>
        <taxon>Elateriformia</taxon>
        <taxon>Elateroidea</taxon>
        <taxon>Lampyridae</taxon>
        <taxon>Luciolinae</taxon>
        <taxon>Aquatica</taxon>
    </lineage>
</organism>
<dbReference type="Gene3D" id="1.20.58.390">
    <property type="entry name" value="Neurotransmitter-gated ion-channel transmembrane domain"/>
    <property type="match status" value="1"/>
</dbReference>
<dbReference type="InterPro" id="IPR018000">
    <property type="entry name" value="Neurotransmitter_ion_chnl_CS"/>
</dbReference>
<comment type="similarity">
    <text evidence="13 16">Belongs to the ligand-gated ion channel (TC 1.A.9) family.</text>
</comment>
<reference evidence="21" key="1">
    <citation type="submission" date="2023-01" db="EMBL/GenBank/DDBJ databases">
        <title>Key to firefly adult light organ development and bioluminescence: homeobox transcription factors regulate luciferase expression and transportation to peroxisome.</title>
        <authorList>
            <person name="Fu X."/>
        </authorList>
    </citation>
    <scope>NUCLEOTIDE SEQUENCE [LARGE SCALE GENOMIC DNA]</scope>
</reference>
<dbReference type="SUPFAM" id="SSF63712">
    <property type="entry name" value="Nicotinic receptor ligand binding domain-like"/>
    <property type="match status" value="1"/>
</dbReference>
<dbReference type="NCBIfam" id="TIGR00860">
    <property type="entry name" value="LIC"/>
    <property type="match status" value="1"/>
</dbReference>
<evidence type="ECO:0000256" key="9">
    <source>
        <dbReference type="ARBA" id="ARBA00023180"/>
    </source>
</evidence>
<dbReference type="InterPro" id="IPR038050">
    <property type="entry name" value="Neuro_actylchol_rec"/>
</dbReference>
<evidence type="ECO:0000256" key="7">
    <source>
        <dbReference type="ARBA" id="ARBA00023065"/>
    </source>
</evidence>
<dbReference type="Gene3D" id="2.70.170.10">
    <property type="entry name" value="Neurotransmitter-gated ion-channel ligand-binding domain"/>
    <property type="match status" value="1"/>
</dbReference>
<sequence length="554" mass="63622">MTYMATFKFICTLMTISSIAVASQSQDTGQTQAQRLGKLSQRQIYAASPKSNDDNPSLATILYSQPPQTTPPSQLRATTMQQTVPTTVPDSPTCPALEGDLDKLSVNQFVTKLTHECRYDKVTRPPMTGPLNVTVQIDIMHIEAVEQLQFKMHMLVQYRYHDYRLQYEKISPNRGVMLGEEPLRNKIWVPHIVLTNERENSIMGLEGSDQFVSISPEGEVIYSYRMTATIYCWMDLKKFPFDAQECHLEFRSWTYNGSKLLLTWDDFEPVKVANQLHLTEFELQGYRTYEKFVPASLTRGAFVGNYSVLVFEFKLQREIGFYIMDYFIPSTLLVATSWVTFWLQADNAAPRITLGTSTMLAFITLAQGQSRSLPRVSYIKASEIWFLACTVFIFLSMAEFAFVNIIWRRRKKVELKKVNSKYILKSTLTPKLARRELQKSSSINQLQKSHSCSSLNECGCNNKDVSYNNYLTVHSFPSTMEIPRIQTEADNDLMSTDSQLTIPVPNNLNGLEDKKWTSMTPQEVAIWIDRRSRIVFPCAFIVFNVFYWAFVYGL</sequence>
<evidence type="ECO:0000259" key="19">
    <source>
        <dbReference type="Pfam" id="PF02932"/>
    </source>
</evidence>
<dbReference type="InterPro" id="IPR006202">
    <property type="entry name" value="Neur_chan_lig-bd"/>
</dbReference>
<evidence type="ECO:0000256" key="10">
    <source>
        <dbReference type="ARBA" id="ARBA00023286"/>
    </source>
</evidence>
<comment type="caution">
    <text evidence="16">Lacks conserved residue(s) required for the propagation of feature annotation.</text>
</comment>
<keyword evidence="21" id="KW-1185">Reference proteome</keyword>
<dbReference type="PANTHER" id="PTHR18945">
    <property type="entry name" value="NEUROTRANSMITTER GATED ION CHANNEL"/>
    <property type="match status" value="1"/>
</dbReference>
<keyword evidence="6 16" id="KW-1133">Transmembrane helix</keyword>
<comment type="subcellular location">
    <subcellularLocation>
        <location evidence="1">Cell membrane</location>
        <topology evidence="1">Multi-pass membrane protein</topology>
    </subcellularLocation>
</comment>
<comment type="caution">
    <text evidence="20">The sequence shown here is derived from an EMBL/GenBank/DDBJ whole genome shotgun (WGS) entry which is preliminary data.</text>
</comment>
<keyword evidence="11 16" id="KW-0407">Ion channel</keyword>
<keyword evidence="9" id="KW-0325">Glycoprotein</keyword>
<dbReference type="Pfam" id="PF02931">
    <property type="entry name" value="Neur_chan_LBD"/>
    <property type="match status" value="1"/>
</dbReference>
<feature type="domain" description="Neurotransmitter-gated ion-channel ligand-binding" evidence="18">
    <location>
        <begin position="108"/>
        <end position="318"/>
    </location>
</feature>
<proteinExistence type="inferred from homology"/>
<keyword evidence="5 16" id="KW-0732">Signal</keyword>
<feature type="signal peptide" evidence="16">
    <location>
        <begin position="1"/>
        <end position="22"/>
    </location>
</feature>
<evidence type="ECO:0000313" key="21">
    <source>
        <dbReference type="Proteomes" id="UP001353858"/>
    </source>
</evidence>
<dbReference type="Proteomes" id="UP001353858">
    <property type="component" value="Unassembled WGS sequence"/>
</dbReference>
<name>A0AAN7Q0L4_9COLE</name>
<dbReference type="CDD" id="cd19049">
    <property type="entry name" value="LGIC_TM_anion"/>
    <property type="match status" value="1"/>
</dbReference>
<evidence type="ECO:0000259" key="18">
    <source>
        <dbReference type="Pfam" id="PF02931"/>
    </source>
</evidence>
<dbReference type="InterPro" id="IPR006201">
    <property type="entry name" value="Neur_channel"/>
</dbReference>
<accession>A0AAN7Q0L4</accession>
<keyword evidence="8 16" id="KW-0472">Membrane</keyword>
<evidence type="ECO:0000256" key="13">
    <source>
        <dbReference type="ARBA" id="ARBA00061606"/>
    </source>
</evidence>
<evidence type="ECO:0000256" key="8">
    <source>
        <dbReference type="ARBA" id="ARBA00023136"/>
    </source>
</evidence>
<keyword evidence="2 16" id="KW-0813">Transport</keyword>
<dbReference type="EMBL" id="JARPUR010000006">
    <property type="protein sequence ID" value="KAK4874895.1"/>
    <property type="molecule type" value="Genomic_DNA"/>
</dbReference>
<dbReference type="InterPro" id="IPR006029">
    <property type="entry name" value="Neurotrans-gated_channel_TM"/>
</dbReference>
<keyword evidence="4 16" id="KW-0812">Transmembrane</keyword>
<dbReference type="AlphaFoldDB" id="A0AAN7Q0L4"/>
<feature type="transmembrane region" description="Helical" evidence="16">
    <location>
        <begin position="384"/>
        <end position="407"/>
    </location>
</feature>
<evidence type="ECO:0000256" key="17">
    <source>
        <dbReference type="SAM" id="MobiDB-lite"/>
    </source>
</evidence>
<dbReference type="InterPro" id="IPR036734">
    <property type="entry name" value="Neur_chan_lig-bd_sf"/>
</dbReference>
<keyword evidence="3" id="KW-1003">Cell membrane</keyword>
<feature type="transmembrane region" description="Helical" evidence="16">
    <location>
        <begin position="534"/>
        <end position="553"/>
    </location>
</feature>
<evidence type="ECO:0000313" key="20">
    <source>
        <dbReference type="EMBL" id="KAK4874895.1"/>
    </source>
</evidence>
<evidence type="ECO:0000256" key="12">
    <source>
        <dbReference type="ARBA" id="ARBA00051122"/>
    </source>
</evidence>
<dbReference type="FunFam" id="2.70.170.10:FF:000042">
    <property type="entry name" value="Blast:Glycine receptor subunit alpha-3"/>
    <property type="match status" value="1"/>
</dbReference>
<dbReference type="GO" id="GO:0004888">
    <property type="term" value="F:transmembrane signaling receptor activity"/>
    <property type="evidence" value="ECO:0007669"/>
    <property type="project" value="InterPro"/>
</dbReference>
<dbReference type="PRINTS" id="PR00253">
    <property type="entry name" value="GABAARECEPTR"/>
</dbReference>
<evidence type="ECO:0000256" key="5">
    <source>
        <dbReference type="ARBA" id="ARBA00022729"/>
    </source>
</evidence>
<dbReference type="GO" id="GO:0005254">
    <property type="term" value="F:chloride channel activity"/>
    <property type="evidence" value="ECO:0007669"/>
    <property type="project" value="UniProtKB-ARBA"/>
</dbReference>
<dbReference type="SUPFAM" id="SSF90112">
    <property type="entry name" value="Neurotransmitter-gated ion-channel transmembrane pore"/>
    <property type="match status" value="1"/>
</dbReference>
<dbReference type="PRINTS" id="PR00252">
    <property type="entry name" value="NRIONCHANNEL"/>
</dbReference>
<dbReference type="GO" id="GO:0005886">
    <property type="term" value="C:plasma membrane"/>
    <property type="evidence" value="ECO:0007669"/>
    <property type="project" value="UniProtKB-SubCell"/>
</dbReference>
<evidence type="ECO:0000256" key="3">
    <source>
        <dbReference type="ARBA" id="ARBA00022475"/>
    </source>
</evidence>
<evidence type="ECO:0000256" key="1">
    <source>
        <dbReference type="ARBA" id="ARBA00004651"/>
    </source>
</evidence>
<feature type="region of interest" description="Disordered" evidence="17">
    <location>
        <begin position="64"/>
        <end position="90"/>
    </location>
</feature>
<keyword evidence="7 16" id="KW-0406">Ion transport</keyword>
<dbReference type="CDD" id="cd18987">
    <property type="entry name" value="LGIC_ECD_anion"/>
    <property type="match status" value="1"/>
</dbReference>
<evidence type="ECO:0000256" key="2">
    <source>
        <dbReference type="ARBA" id="ARBA00022448"/>
    </source>
</evidence>
<dbReference type="PROSITE" id="PS00236">
    <property type="entry name" value="NEUROTR_ION_CHANNEL"/>
    <property type="match status" value="1"/>
</dbReference>
<evidence type="ECO:0000256" key="4">
    <source>
        <dbReference type="ARBA" id="ARBA00022692"/>
    </source>
</evidence>
<evidence type="ECO:0000256" key="14">
    <source>
        <dbReference type="ARBA" id="ARBA00073427"/>
    </source>
</evidence>
<protein>
    <recommendedName>
        <fullName evidence="14">pH-sensitive chloride channel 2</fullName>
    </recommendedName>
    <alternativeName>
        <fullName evidence="15">Ligand-gated chloride channel protein hodor</fullName>
    </alternativeName>
</protein>
<keyword evidence="10" id="KW-1071">Ligand-gated ion channel</keyword>
<dbReference type="GO" id="GO:0099095">
    <property type="term" value="F:ligand-gated monoatomic anion channel activity"/>
    <property type="evidence" value="ECO:0007669"/>
    <property type="project" value="UniProtKB-ARBA"/>
</dbReference>
<dbReference type="InterPro" id="IPR006028">
    <property type="entry name" value="GABAA/Glycine_rcpt"/>
</dbReference>
<feature type="domain" description="Neurotransmitter-gated ion-channel transmembrane" evidence="19">
    <location>
        <begin position="327"/>
        <end position="548"/>
    </location>
</feature>
<evidence type="ECO:0000256" key="6">
    <source>
        <dbReference type="ARBA" id="ARBA00022989"/>
    </source>
</evidence>
<comment type="catalytic activity">
    <reaction evidence="12">
        <text>chloride(in) = chloride(out)</text>
        <dbReference type="Rhea" id="RHEA:29823"/>
        <dbReference type="ChEBI" id="CHEBI:17996"/>
    </reaction>
    <physiologicalReaction direction="left-to-right" evidence="12">
        <dbReference type="Rhea" id="RHEA:29824"/>
    </physiologicalReaction>
</comment>
<evidence type="ECO:0000256" key="11">
    <source>
        <dbReference type="ARBA" id="ARBA00023303"/>
    </source>
</evidence>
<feature type="chain" id="PRO_5042671067" description="pH-sensitive chloride channel 2" evidence="16">
    <location>
        <begin position="23"/>
        <end position="554"/>
    </location>
</feature>
<dbReference type="InterPro" id="IPR036719">
    <property type="entry name" value="Neuro-gated_channel_TM_sf"/>
</dbReference>
<feature type="compositionally biased region" description="Low complexity" evidence="17">
    <location>
        <begin position="64"/>
        <end position="89"/>
    </location>
</feature>
<dbReference type="GO" id="GO:0005230">
    <property type="term" value="F:extracellular ligand-gated monoatomic ion channel activity"/>
    <property type="evidence" value="ECO:0007669"/>
    <property type="project" value="InterPro"/>
</dbReference>